<keyword evidence="1" id="KW-0472">Membrane</keyword>
<dbReference type="Gene3D" id="4.10.530.10">
    <property type="entry name" value="Gamma-fibrinogen Carboxyl Terminal Fragment, domain 2"/>
    <property type="match status" value="1"/>
</dbReference>
<evidence type="ECO:0000259" key="2">
    <source>
        <dbReference type="Pfam" id="PF00147"/>
    </source>
</evidence>
<dbReference type="SUPFAM" id="SSF56496">
    <property type="entry name" value="Fibrinogen C-terminal domain-like"/>
    <property type="match status" value="1"/>
</dbReference>
<keyword evidence="1" id="KW-1133">Transmembrane helix</keyword>
<evidence type="ECO:0000313" key="4">
    <source>
        <dbReference type="Proteomes" id="UP001283361"/>
    </source>
</evidence>
<dbReference type="Proteomes" id="UP001283361">
    <property type="component" value="Unassembled WGS sequence"/>
</dbReference>
<feature type="transmembrane region" description="Helical" evidence="1">
    <location>
        <begin position="31"/>
        <end position="53"/>
    </location>
</feature>
<dbReference type="InterPro" id="IPR002181">
    <property type="entry name" value="Fibrinogen_a/b/g_C_dom"/>
</dbReference>
<organism evidence="3 4">
    <name type="scientific">Elysia crispata</name>
    <name type="common">lettuce slug</name>
    <dbReference type="NCBI Taxonomy" id="231223"/>
    <lineage>
        <taxon>Eukaryota</taxon>
        <taxon>Metazoa</taxon>
        <taxon>Spiralia</taxon>
        <taxon>Lophotrochozoa</taxon>
        <taxon>Mollusca</taxon>
        <taxon>Gastropoda</taxon>
        <taxon>Heterobranchia</taxon>
        <taxon>Euthyneura</taxon>
        <taxon>Panpulmonata</taxon>
        <taxon>Sacoglossa</taxon>
        <taxon>Placobranchoidea</taxon>
        <taxon>Plakobranchidae</taxon>
        <taxon>Elysia</taxon>
    </lineage>
</organism>
<dbReference type="InterPro" id="IPR036056">
    <property type="entry name" value="Fibrinogen-like_C"/>
</dbReference>
<dbReference type="Pfam" id="PF00147">
    <property type="entry name" value="Fibrinogen_C"/>
    <property type="match status" value="1"/>
</dbReference>
<name>A0AAE1EBP3_9GAST</name>
<keyword evidence="1" id="KW-0812">Transmembrane</keyword>
<proteinExistence type="predicted"/>
<keyword evidence="4" id="KW-1185">Reference proteome</keyword>
<dbReference type="EMBL" id="JAWDGP010000293">
    <property type="protein sequence ID" value="KAK3801601.1"/>
    <property type="molecule type" value="Genomic_DNA"/>
</dbReference>
<accession>A0AAE1EBP3</accession>
<evidence type="ECO:0000313" key="3">
    <source>
        <dbReference type="EMBL" id="KAK3801601.1"/>
    </source>
</evidence>
<dbReference type="InterPro" id="IPR014716">
    <property type="entry name" value="Fibrinogen_a/b/g_C_1"/>
</dbReference>
<protein>
    <recommendedName>
        <fullName evidence="2">Fibrinogen C-terminal domain-containing protein</fullName>
    </recommendedName>
</protein>
<sequence>AIIGSHKHENQQASYKASLYKRKTMIISKMAVWRILLLVIQLIGVFGINYFTYKKQSLCNLRDRINNNCYVYRLKGSAIECALNCAANPACSKFIFSKDDNTCYIPSGCSFTPVCSLFDPDFMLYTSDLVTVTEQAPIETTQNLIETTQNLFETTQNPIETTQNPIKTTQNPIETTQNPIETTQNPIETTQNLIETTQNLIETTQNPIETTQNPIETTQNLIETTHNLIETTQNPIENGGTTHDLQCENGGVFSIDACQCHTSGMVGSFCERNPTSCSELVSSGYPDGEYTIVLDVIGNGSKLVKTKCTIGSNFVWRDLLRNSGNFDVIYDFDDYETGYFLGPNDFFIGLENMLPMLDSGMQVSFYIYYNSSSFHGPAWITYTNLRLIKKNNHDYEFTQDYGLDFSGNSIQPLKSNWDFAPTNGIIGSTEEYFESIFYVSASCASGTNRGWWYDSGDCAASNPLGLNYKTLPGATTMRHFQVPGASNANIKEAFDYFQVFYREEQNDSD</sequence>
<feature type="domain" description="Fibrinogen C-terminal" evidence="2">
    <location>
        <begin position="307"/>
        <end position="468"/>
    </location>
</feature>
<reference evidence="3" key="1">
    <citation type="journal article" date="2023" name="G3 (Bethesda)">
        <title>A reference genome for the long-term kleptoplast-retaining sea slug Elysia crispata morphotype clarki.</title>
        <authorList>
            <person name="Eastman K.E."/>
            <person name="Pendleton A.L."/>
            <person name="Shaikh M.A."/>
            <person name="Suttiyut T."/>
            <person name="Ogas R."/>
            <person name="Tomko P."/>
            <person name="Gavelis G."/>
            <person name="Widhalm J.R."/>
            <person name="Wisecaver J.H."/>
        </authorList>
    </citation>
    <scope>NUCLEOTIDE SEQUENCE</scope>
    <source>
        <strain evidence="3">ECLA1</strain>
    </source>
</reference>
<comment type="caution">
    <text evidence="3">The sequence shown here is derived from an EMBL/GenBank/DDBJ whole genome shotgun (WGS) entry which is preliminary data.</text>
</comment>
<gene>
    <name evidence="3" type="ORF">RRG08_013280</name>
</gene>
<feature type="non-terminal residue" evidence="3">
    <location>
        <position position="509"/>
    </location>
</feature>
<dbReference type="AlphaFoldDB" id="A0AAE1EBP3"/>
<dbReference type="Gene3D" id="3.90.215.10">
    <property type="entry name" value="Gamma Fibrinogen, chain A, domain 1"/>
    <property type="match status" value="1"/>
</dbReference>
<evidence type="ECO:0000256" key="1">
    <source>
        <dbReference type="SAM" id="Phobius"/>
    </source>
</evidence>